<feature type="transmembrane region" description="Helical" evidence="1">
    <location>
        <begin position="107"/>
        <end position="126"/>
    </location>
</feature>
<protein>
    <recommendedName>
        <fullName evidence="4">DUF2569 domain-containing protein</fullName>
    </recommendedName>
</protein>
<reference evidence="3" key="1">
    <citation type="journal article" date="2019" name="Int. J. Syst. Evol. Microbiol.">
        <title>The Global Catalogue of Microorganisms (GCM) 10K type strain sequencing project: providing services to taxonomists for standard genome sequencing and annotation.</title>
        <authorList>
            <consortium name="The Broad Institute Genomics Platform"/>
            <consortium name="The Broad Institute Genome Sequencing Center for Infectious Disease"/>
            <person name="Wu L."/>
            <person name="Ma J."/>
        </authorList>
    </citation>
    <scope>NUCLEOTIDE SEQUENCE [LARGE SCALE GENOMIC DNA]</scope>
    <source>
        <strain evidence="3">TISTR 1906</strain>
    </source>
</reference>
<gene>
    <name evidence="2" type="ORF">ACFSW6_19025</name>
</gene>
<keyword evidence="3" id="KW-1185">Reference proteome</keyword>
<feature type="transmembrane region" description="Helical" evidence="1">
    <location>
        <begin position="84"/>
        <end position="101"/>
    </location>
</feature>
<evidence type="ECO:0008006" key="4">
    <source>
        <dbReference type="Google" id="ProtNLM"/>
    </source>
</evidence>
<accession>A0ABW5UUM4</accession>
<evidence type="ECO:0000313" key="2">
    <source>
        <dbReference type="EMBL" id="MFD2756169.1"/>
    </source>
</evidence>
<keyword evidence="1" id="KW-1133">Transmembrane helix</keyword>
<name>A0ABW5UUM4_9BURK</name>
<dbReference type="Proteomes" id="UP001597463">
    <property type="component" value="Unassembled WGS sequence"/>
</dbReference>
<comment type="caution">
    <text evidence="2">The sequence shown here is derived from an EMBL/GenBank/DDBJ whole genome shotgun (WGS) entry which is preliminary data.</text>
</comment>
<feature type="transmembrane region" description="Helical" evidence="1">
    <location>
        <begin position="52"/>
        <end position="72"/>
    </location>
</feature>
<proteinExistence type="predicted"/>
<dbReference type="EMBL" id="JBHUMV010000009">
    <property type="protein sequence ID" value="MFD2756169.1"/>
    <property type="molecule type" value="Genomic_DNA"/>
</dbReference>
<keyword evidence="1" id="KW-0812">Transmembrane</keyword>
<evidence type="ECO:0000256" key="1">
    <source>
        <dbReference type="SAM" id="Phobius"/>
    </source>
</evidence>
<sequence length="139" mass="15224">MKKSTYQAIVVGSVALPIVGMVAEVAFALIPEPLEAFVAGLWWDTEMSVMDWVYLLALIALFMLGMASWYGLLRTRSWGPRFSLWMGAATWGFLCFAPPLAMSGLGYSTATLGSALYGVALALPYCSPQVREMFWPARA</sequence>
<evidence type="ECO:0000313" key="3">
    <source>
        <dbReference type="Proteomes" id="UP001597463"/>
    </source>
</evidence>
<dbReference type="RefSeq" id="WP_066483077.1">
    <property type="nucleotide sequence ID" value="NZ_BCNT01000020.1"/>
</dbReference>
<keyword evidence="1" id="KW-0472">Membrane</keyword>
<organism evidence="2 3">
    <name type="scientific">Comamonas terrae</name>
    <dbReference type="NCBI Taxonomy" id="673548"/>
    <lineage>
        <taxon>Bacteria</taxon>
        <taxon>Pseudomonadati</taxon>
        <taxon>Pseudomonadota</taxon>
        <taxon>Betaproteobacteria</taxon>
        <taxon>Burkholderiales</taxon>
        <taxon>Comamonadaceae</taxon>
        <taxon>Comamonas</taxon>
    </lineage>
</organism>